<gene>
    <name evidence="2" type="ORF">CCAP1982_LOCUS13384</name>
</gene>
<feature type="compositionally biased region" description="Basic residues" evidence="1">
    <location>
        <begin position="9"/>
        <end position="22"/>
    </location>
</feature>
<sequence>MHQSEEHKLKKARCRRKSAKKQQQHEWYQQQPQQFNNNLNSSTTTSAAQQQTAYKKPRTLALAATTSFQNRIAGGKGVSCPIKPCLTIQLLFVDPIRLSEPAEKGEALPEDAAKKKNPKASLTIQGNNTK</sequence>
<evidence type="ECO:0000256" key="1">
    <source>
        <dbReference type="SAM" id="MobiDB-lite"/>
    </source>
</evidence>
<feature type="region of interest" description="Disordered" evidence="1">
    <location>
        <begin position="1"/>
        <end position="56"/>
    </location>
</feature>
<feature type="compositionally biased region" description="Basic and acidic residues" evidence="1">
    <location>
        <begin position="101"/>
        <end position="114"/>
    </location>
</feature>
<feature type="region of interest" description="Disordered" evidence="1">
    <location>
        <begin position="101"/>
        <end position="130"/>
    </location>
</feature>
<protein>
    <submittedName>
        <fullName evidence="2">(Mediterranean fruit fly) hypothetical protein</fullName>
    </submittedName>
</protein>
<feature type="compositionally biased region" description="Polar residues" evidence="1">
    <location>
        <begin position="120"/>
        <end position="130"/>
    </location>
</feature>
<organism evidence="2 3">
    <name type="scientific">Ceratitis capitata</name>
    <name type="common">Mediterranean fruit fly</name>
    <name type="synonym">Tephritis capitata</name>
    <dbReference type="NCBI Taxonomy" id="7213"/>
    <lineage>
        <taxon>Eukaryota</taxon>
        <taxon>Metazoa</taxon>
        <taxon>Ecdysozoa</taxon>
        <taxon>Arthropoda</taxon>
        <taxon>Hexapoda</taxon>
        <taxon>Insecta</taxon>
        <taxon>Pterygota</taxon>
        <taxon>Neoptera</taxon>
        <taxon>Endopterygota</taxon>
        <taxon>Diptera</taxon>
        <taxon>Brachycera</taxon>
        <taxon>Muscomorpha</taxon>
        <taxon>Tephritoidea</taxon>
        <taxon>Tephritidae</taxon>
        <taxon>Ceratitis</taxon>
        <taxon>Ceratitis</taxon>
    </lineage>
</organism>
<reference evidence="2" key="1">
    <citation type="submission" date="2020-11" db="EMBL/GenBank/DDBJ databases">
        <authorList>
            <person name="Whitehead M."/>
        </authorList>
    </citation>
    <scope>NUCLEOTIDE SEQUENCE</scope>
    <source>
        <strain evidence="2">EGII</strain>
    </source>
</reference>
<feature type="compositionally biased region" description="Low complexity" evidence="1">
    <location>
        <begin position="25"/>
        <end position="53"/>
    </location>
</feature>
<keyword evidence="3" id="KW-1185">Reference proteome</keyword>
<proteinExistence type="predicted"/>
<dbReference type="Proteomes" id="UP000606786">
    <property type="component" value="Unassembled WGS sequence"/>
</dbReference>
<evidence type="ECO:0000313" key="2">
    <source>
        <dbReference type="EMBL" id="CAD7005012.1"/>
    </source>
</evidence>
<comment type="caution">
    <text evidence="2">The sequence shown here is derived from an EMBL/GenBank/DDBJ whole genome shotgun (WGS) entry which is preliminary data.</text>
</comment>
<accession>A0A811V0E8</accession>
<dbReference type="AlphaFoldDB" id="A0A811V0E8"/>
<name>A0A811V0E8_CERCA</name>
<dbReference type="EMBL" id="CAJHJT010000034">
    <property type="protein sequence ID" value="CAD7005012.1"/>
    <property type="molecule type" value="Genomic_DNA"/>
</dbReference>
<evidence type="ECO:0000313" key="3">
    <source>
        <dbReference type="Proteomes" id="UP000606786"/>
    </source>
</evidence>